<evidence type="ECO:0000256" key="2">
    <source>
        <dbReference type="ARBA" id="ARBA00022980"/>
    </source>
</evidence>
<proteinExistence type="inferred from homology"/>
<dbReference type="InParanoid" id="L5JPV5"/>
<name>L5JPV5_PTEAL</name>
<evidence type="ECO:0000256" key="1">
    <source>
        <dbReference type="ARBA" id="ARBA00010808"/>
    </source>
</evidence>
<accession>L5JPV5</accession>
<dbReference type="STRING" id="9402.L5JPV5"/>
<dbReference type="AlphaFoldDB" id="L5JPV5"/>
<evidence type="ECO:0000256" key="3">
    <source>
        <dbReference type="ARBA" id="ARBA00023274"/>
    </source>
</evidence>
<keyword evidence="5" id="KW-1185">Reference proteome</keyword>
<gene>
    <name evidence="4" type="ORF">PAL_GLEAN10013621</name>
</gene>
<dbReference type="Pfam" id="PF01198">
    <property type="entry name" value="Ribosomal_L31e"/>
    <property type="match status" value="1"/>
</dbReference>
<dbReference type="Proteomes" id="UP000010552">
    <property type="component" value="Unassembled WGS sequence"/>
</dbReference>
<protein>
    <submittedName>
        <fullName evidence="4">60S ribosomal protein L31</fullName>
    </submittedName>
</protein>
<dbReference type="SMART" id="SM01380">
    <property type="entry name" value="Ribosomal_L31e"/>
    <property type="match status" value="1"/>
</dbReference>
<dbReference type="GO" id="GO:0003735">
    <property type="term" value="F:structural constituent of ribosome"/>
    <property type="evidence" value="ECO:0007669"/>
    <property type="project" value="InterPro"/>
</dbReference>
<dbReference type="EMBL" id="KB031154">
    <property type="protein sequence ID" value="ELK00967.1"/>
    <property type="molecule type" value="Genomic_DNA"/>
</dbReference>
<reference evidence="5" key="1">
    <citation type="journal article" date="2013" name="Science">
        <title>Comparative analysis of bat genomes provides insight into the evolution of flight and immunity.</title>
        <authorList>
            <person name="Zhang G."/>
            <person name="Cowled C."/>
            <person name="Shi Z."/>
            <person name="Huang Z."/>
            <person name="Bishop-Lilly K.A."/>
            <person name="Fang X."/>
            <person name="Wynne J.W."/>
            <person name="Xiong Z."/>
            <person name="Baker M.L."/>
            <person name="Zhao W."/>
            <person name="Tachedjian M."/>
            <person name="Zhu Y."/>
            <person name="Zhou P."/>
            <person name="Jiang X."/>
            <person name="Ng J."/>
            <person name="Yang L."/>
            <person name="Wu L."/>
            <person name="Xiao J."/>
            <person name="Feng Y."/>
            <person name="Chen Y."/>
            <person name="Sun X."/>
            <person name="Zhang Y."/>
            <person name="Marsh G.A."/>
            <person name="Crameri G."/>
            <person name="Broder C.C."/>
            <person name="Frey K.G."/>
            <person name="Wang L.F."/>
            <person name="Wang J."/>
        </authorList>
    </citation>
    <scope>NUCLEOTIDE SEQUENCE [LARGE SCALE GENOMIC DNA]</scope>
</reference>
<dbReference type="Gene3D" id="3.10.440.10">
    <property type="match status" value="1"/>
</dbReference>
<dbReference type="PANTHER" id="PTHR10956:SF0">
    <property type="entry name" value="60S RIBOSOMAL PROTEIN L31"/>
    <property type="match status" value="1"/>
</dbReference>
<sequence>MTPTKKGDEKKGCSAINEVVTRQYIIDIHEHIHGAGFKKRAPQALKETWKFAVKEMGILDVCIDTRVKKADGPKE</sequence>
<dbReference type="PANTHER" id="PTHR10956">
    <property type="entry name" value="60S RIBOSOMAL PROTEIN L31"/>
    <property type="match status" value="1"/>
</dbReference>
<evidence type="ECO:0000313" key="4">
    <source>
        <dbReference type="EMBL" id="ELK00967.1"/>
    </source>
</evidence>
<comment type="similarity">
    <text evidence="1">Belongs to the eukaryotic ribosomal protein eL31 family.</text>
</comment>
<keyword evidence="3" id="KW-0687">Ribonucleoprotein</keyword>
<dbReference type="SUPFAM" id="SSF54575">
    <property type="entry name" value="Ribosomal protein L31e"/>
    <property type="match status" value="1"/>
</dbReference>
<organism evidence="4 5">
    <name type="scientific">Pteropus alecto</name>
    <name type="common">Black flying fox</name>
    <dbReference type="NCBI Taxonomy" id="9402"/>
    <lineage>
        <taxon>Eukaryota</taxon>
        <taxon>Metazoa</taxon>
        <taxon>Chordata</taxon>
        <taxon>Craniata</taxon>
        <taxon>Vertebrata</taxon>
        <taxon>Euteleostomi</taxon>
        <taxon>Mammalia</taxon>
        <taxon>Eutheria</taxon>
        <taxon>Laurasiatheria</taxon>
        <taxon>Chiroptera</taxon>
        <taxon>Yinpterochiroptera</taxon>
        <taxon>Pteropodoidea</taxon>
        <taxon>Pteropodidae</taxon>
        <taxon>Pteropodinae</taxon>
        <taxon>Pteropus</taxon>
    </lineage>
</organism>
<dbReference type="GO" id="GO:0002181">
    <property type="term" value="P:cytoplasmic translation"/>
    <property type="evidence" value="ECO:0007669"/>
    <property type="project" value="TreeGrafter"/>
</dbReference>
<evidence type="ECO:0000313" key="5">
    <source>
        <dbReference type="Proteomes" id="UP000010552"/>
    </source>
</evidence>
<dbReference type="InterPro" id="IPR000054">
    <property type="entry name" value="Ribosomal_eL31"/>
</dbReference>
<keyword evidence="2 4" id="KW-0689">Ribosomal protein</keyword>
<dbReference type="GO" id="GO:0022625">
    <property type="term" value="C:cytosolic large ribosomal subunit"/>
    <property type="evidence" value="ECO:0007669"/>
    <property type="project" value="TreeGrafter"/>
</dbReference>
<dbReference type="InterPro" id="IPR023621">
    <property type="entry name" value="Ribosomal_eL31_dom_sf"/>
</dbReference>